<keyword evidence="3" id="KW-0862">Zinc</keyword>
<evidence type="ECO:0000256" key="2">
    <source>
        <dbReference type="ARBA" id="ARBA00022771"/>
    </source>
</evidence>
<evidence type="ECO:0000256" key="6">
    <source>
        <dbReference type="PROSITE-ProRule" id="PRU00376"/>
    </source>
</evidence>
<keyword evidence="7" id="KW-0963">Cytoplasm</keyword>
<sequence>MSTNEEQDQSEEGRSSQRMTRSLAKSQTMLAETRHPANGGNVAGQDDGRDEETNVIVTGIAEKEVHEDDLCPICRLLLHDPVLTHCHHTLCRFCMATWASVSLGEPMVIVDVDEEPAEFDSVADLEARCPMCRTLTTAHPSATRRDELKAKYPHAYAEREGEVEAESQNGGGVEGGESVQTMTVYIGNRHQDVEATEGGPAQNTHDWTFFVRPSRTEIIEEVHMFLHPTFRQNHVIRQRSPYQISRRGWGTFVITVSVILKAGYSWVSEDAQDTPDGATKGMLPLEWELDFDGFGGKGSMGRCRLKVKHDRDWDDEEGERDDREWRRMVRQYEQDGRYEPD</sequence>
<dbReference type="PROSITE" id="PS51037">
    <property type="entry name" value="YEATS"/>
    <property type="match status" value="1"/>
</dbReference>
<dbReference type="PANTHER" id="PTHR23195">
    <property type="entry name" value="YEATS DOMAIN"/>
    <property type="match status" value="1"/>
</dbReference>
<dbReference type="InterPro" id="IPR038704">
    <property type="entry name" value="YEAST_sf"/>
</dbReference>
<dbReference type="Proteomes" id="UP001390339">
    <property type="component" value="Unassembled WGS sequence"/>
</dbReference>
<dbReference type="EMBL" id="JAPCWZ010000002">
    <property type="protein sequence ID" value="KAK8877020.1"/>
    <property type="molecule type" value="Genomic_DNA"/>
</dbReference>
<dbReference type="PROSITE" id="PS50089">
    <property type="entry name" value="ZF_RING_2"/>
    <property type="match status" value="1"/>
</dbReference>
<dbReference type="InterPro" id="IPR001841">
    <property type="entry name" value="Znf_RING"/>
</dbReference>
<comment type="subunit">
    <text evidence="7">Component of the SWR1 chromatin-remodeling complex and of the NuA4 histone acetyltransferase complex.</text>
</comment>
<comment type="domain">
    <text evidence="7">The coiled-coil domain is required for assembly into the NuA4 complex.</text>
</comment>
<feature type="domain" description="RING-type" evidence="9">
    <location>
        <begin position="71"/>
        <end position="133"/>
    </location>
</feature>
<keyword evidence="7" id="KW-0234">DNA repair</keyword>
<dbReference type="Pfam" id="PF00097">
    <property type="entry name" value="zf-C3HC4"/>
    <property type="match status" value="1"/>
</dbReference>
<dbReference type="Pfam" id="PF03366">
    <property type="entry name" value="YEATS"/>
    <property type="match status" value="1"/>
</dbReference>
<reference evidence="11 12" key="1">
    <citation type="journal article" date="2024" name="IMA Fungus">
        <title>Apiospora arundinis, a panoply of carbohydrate-active enzymes and secondary metabolites.</title>
        <authorList>
            <person name="Sorensen T."/>
            <person name="Petersen C."/>
            <person name="Muurmann A.T."/>
            <person name="Christiansen J.V."/>
            <person name="Brundto M.L."/>
            <person name="Overgaard C.K."/>
            <person name="Boysen A.T."/>
            <person name="Wollenberg R.D."/>
            <person name="Larsen T.O."/>
            <person name="Sorensen J.L."/>
            <person name="Nielsen K.L."/>
            <person name="Sondergaard T.E."/>
        </authorList>
    </citation>
    <scope>NUCLEOTIDE SEQUENCE [LARGE SCALE GENOMIC DNA]</scope>
    <source>
        <strain evidence="11 12">AAU 773</strain>
    </source>
</reference>
<keyword evidence="7" id="KW-0804">Transcription</keyword>
<dbReference type="InterPro" id="IPR017907">
    <property type="entry name" value="Znf_RING_CS"/>
</dbReference>
<keyword evidence="4 6" id="KW-0539">Nucleus</keyword>
<keyword evidence="2 5" id="KW-0863">Zinc-finger</keyword>
<dbReference type="InterPro" id="IPR005033">
    <property type="entry name" value="YEATS"/>
</dbReference>
<accession>A0ABR2JH15</accession>
<evidence type="ECO:0000256" key="8">
    <source>
        <dbReference type="SAM" id="MobiDB-lite"/>
    </source>
</evidence>
<dbReference type="PROSITE" id="PS00518">
    <property type="entry name" value="ZF_RING_1"/>
    <property type="match status" value="1"/>
</dbReference>
<dbReference type="InterPro" id="IPR018957">
    <property type="entry name" value="Znf_C3HC4_RING-type"/>
</dbReference>
<keyword evidence="7" id="KW-0175">Coiled coil</keyword>
<evidence type="ECO:0000256" key="1">
    <source>
        <dbReference type="ARBA" id="ARBA00022723"/>
    </source>
</evidence>
<dbReference type="Gene3D" id="3.30.40.10">
    <property type="entry name" value="Zinc/RING finger domain, C3HC4 (zinc finger)"/>
    <property type="match status" value="1"/>
</dbReference>
<dbReference type="InterPro" id="IPR055129">
    <property type="entry name" value="YEATS_dom"/>
</dbReference>
<feature type="compositionally biased region" description="Polar residues" evidence="8">
    <location>
        <begin position="16"/>
        <end position="30"/>
    </location>
</feature>
<keyword evidence="7" id="KW-0805">Transcription regulation</keyword>
<feature type="region of interest" description="Disordered" evidence="8">
    <location>
        <begin position="1"/>
        <end position="50"/>
    </location>
</feature>
<dbReference type="Gene3D" id="2.60.40.1970">
    <property type="entry name" value="YEATS domain"/>
    <property type="match status" value="1"/>
</dbReference>
<organism evidence="11 12">
    <name type="scientific">Apiospora arundinis</name>
    <dbReference type="NCBI Taxonomy" id="335852"/>
    <lineage>
        <taxon>Eukaryota</taxon>
        <taxon>Fungi</taxon>
        <taxon>Dikarya</taxon>
        <taxon>Ascomycota</taxon>
        <taxon>Pezizomycotina</taxon>
        <taxon>Sordariomycetes</taxon>
        <taxon>Xylariomycetidae</taxon>
        <taxon>Amphisphaeriales</taxon>
        <taxon>Apiosporaceae</taxon>
        <taxon>Apiospora</taxon>
    </lineage>
</organism>
<dbReference type="SUPFAM" id="SSF57850">
    <property type="entry name" value="RING/U-box"/>
    <property type="match status" value="1"/>
</dbReference>
<evidence type="ECO:0000256" key="4">
    <source>
        <dbReference type="ARBA" id="ARBA00023242"/>
    </source>
</evidence>
<gene>
    <name evidence="7" type="primary">YAF9</name>
    <name evidence="11" type="ORF">PGQ11_001966</name>
</gene>
<evidence type="ECO:0000256" key="7">
    <source>
        <dbReference type="RuleBase" id="RU367117"/>
    </source>
</evidence>
<keyword evidence="1" id="KW-0479">Metal-binding</keyword>
<keyword evidence="12" id="KW-1185">Reference proteome</keyword>
<dbReference type="SMART" id="SM00184">
    <property type="entry name" value="RING"/>
    <property type="match status" value="1"/>
</dbReference>
<feature type="compositionally biased region" description="Acidic residues" evidence="8">
    <location>
        <begin position="1"/>
        <end position="10"/>
    </location>
</feature>
<evidence type="ECO:0000256" key="5">
    <source>
        <dbReference type="PROSITE-ProRule" id="PRU00175"/>
    </source>
</evidence>
<evidence type="ECO:0000313" key="11">
    <source>
        <dbReference type="EMBL" id="KAK8877020.1"/>
    </source>
</evidence>
<feature type="domain" description="YEATS" evidence="10">
    <location>
        <begin position="174"/>
        <end position="341"/>
    </location>
</feature>
<proteinExistence type="inferred from homology"/>
<protein>
    <recommendedName>
        <fullName evidence="7">Protein AF-9 homolog</fullName>
    </recommendedName>
</protein>
<keyword evidence="7" id="KW-0227">DNA damage</keyword>
<name>A0ABR2JH15_9PEZI</name>
<dbReference type="InterPro" id="IPR013083">
    <property type="entry name" value="Znf_RING/FYVE/PHD"/>
</dbReference>
<evidence type="ECO:0000259" key="9">
    <source>
        <dbReference type="PROSITE" id="PS50089"/>
    </source>
</evidence>
<evidence type="ECO:0000313" key="12">
    <source>
        <dbReference type="Proteomes" id="UP001390339"/>
    </source>
</evidence>
<comment type="subcellular location">
    <subcellularLocation>
        <location evidence="7">Nucleus</location>
    </subcellularLocation>
    <subcellularLocation>
        <location evidence="7">Cytoplasm</location>
    </subcellularLocation>
</comment>
<keyword evidence="7" id="KW-0010">Activator</keyword>
<comment type="similarity">
    <text evidence="7">Belongs to the YAF9 family.</text>
</comment>
<comment type="caution">
    <text evidence="11">The sequence shown here is derived from an EMBL/GenBank/DDBJ whole genome shotgun (WGS) entry which is preliminary data.</text>
</comment>
<keyword evidence="7" id="KW-0156">Chromatin regulator</keyword>
<evidence type="ECO:0000259" key="10">
    <source>
        <dbReference type="PROSITE" id="PS51037"/>
    </source>
</evidence>
<comment type="function">
    <text evidence="7">Component of the SWR1 complex which mediates the ATP-dependent exchange of histone H2A for an H2A variant leading to transcriptional regulation of selected genes by chromatin remodeling. Component of the NuA4 histone acetyltransferase complex which is involved in transcriptional activation of selected genes principally by acetylation of nucleosomal histones H4 and H2A. The NuA4 complex is also involved in DNA repair. Yaf9 may also be required for viability in conditions in which the structural integrity of the spindle is compromised.</text>
</comment>
<evidence type="ECO:0000256" key="3">
    <source>
        <dbReference type="ARBA" id="ARBA00022833"/>
    </source>
</evidence>